<dbReference type="AlphaFoldDB" id="A0A9P6FJG5"/>
<dbReference type="InterPro" id="IPR004046">
    <property type="entry name" value="GST_C"/>
</dbReference>
<dbReference type="OrthoDB" id="414243at2759"/>
<organism evidence="2 3">
    <name type="scientific">Lunasporangiospora selenospora</name>
    <dbReference type="NCBI Taxonomy" id="979761"/>
    <lineage>
        <taxon>Eukaryota</taxon>
        <taxon>Fungi</taxon>
        <taxon>Fungi incertae sedis</taxon>
        <taxon>Mucoromycota</taxon>
        <taxon>Mortierellomycotina</taxon>
        <taxon>Mortierellomycetes</taxon>
        <taxon>Mortierellales</taxon>
        <taxon>Mortierellaceae</taxon>
        <taxon>Lunasporangiospora</taxon>
    </lineage>
</organism>
<dbReference type="GO" id="GO:0006749">
    <property type="term" value="P:glutathione metabolic process"/>
    <property type="evidence" value="ECO:0007669"/>
    <property type="project" value="TreeGrafter"/>
</dbReference>
<feature type="non-terminal residue" evidence="2">
    <location>
        <position position="1"/>
    </location>
</feature>
<evidence type="ECO:0000313" key="2">
    <source>
        <dbReference type="EMBL" id="KAF9562233.1"/>
    </source>
</evidence>
<protein>
    <recommendedName>
        <fullName evidence="1">GST C-terminal domain-containing protein</fullName>
    </recommendedName>
</protein>
<evidence type="ECO:0000259" key="1">
    <source>
        <dbReference type="PROSITE" id="PS50405"/>
    </source>
</evidence>
<keyword evidence="3" id="KW-1185">Reference proteome</keyword>
<dbReference type="InterPro" id="IPR010987">
    <property type="entry name" value="Glutathione-S-Trfase_C-like"/>
</dbReference>
<dbReference type="SUPFAM" id="SSF47616">
    <property type="entry name" value="GST C-terminal domain-like"/>
    <property type="match status" value="1"/>
</dbReference>
<proteinExistence type="predicted"/>
<reference evidence="2" key="1">
    <citation type="journal article" date="2020" name="Fungal Divers.">
        <title>Resolving the Mortierellaceae phylogeny through synthesis of multi-gene phylogenetics and phylogenomics.</title>
        <authorList>
            <person name="Vandepol N."/>
            <person name="Liber J."/>
            <person name="Desiro A."/>
            <person name="Na H."/>
            <person name="Kennedy M."/>
            <person name="Barry K."/>
            <person name="Grigoriev I.V."/>
            <person name="Miller A.N."/>
            <person name="O'Donnell K."/>
            <person name="Stajich J.E."/>
            <person name="Bonito G."/>
        </authorList>
    </citation>
    <scope>NUCLEOTIDE SEQUENCE</scope>
    <source>
        <strain evidence="2">KOD1015</strain>
    </source>
</reference>
<accession>A0A9P6FJG5</accession>
<dbReference type="Proteomes" id="UP000780801">
    <property type="component" value="Unassembled WGS sequence"/>
</dbReference>
<name>A0A9P6FJG5_9FUNG</name>
<dbReference type="GO" id="GO:0004364">
    <property type="term" value="F:glutathione transferase activity"/>
    <property type="evidence" value="ECO:0007669"/>
    <property type="project" value="TreeGrafter"/>
</dbReference>
<dbReference type="PANTHER" id="PTHR11571">
    <property type="entry name" value="GLUTATHIONE S-TRANSFERASE"/>
    <property type="match status" value="1"/>
</dbReference>
<dbReference type="Gene3D" id="1.20.1050.10">
    <property type="match status" value="1"/>
</dbReference>
<dbReference type="PROSITE" id="PS50405">
    <property type="entry name" value="GST_CTER"/>
    <property type="match status" value="1"/>
</dbReference>
<sequence length="198" mass="22625">NWNVDRGTTPFFCLPVLTVHTEDGRDITLSEAQVVDNFLAKKYDLLGDNEYESNLINMFYSSSATVQNQFAVTVTWNFAGPEAKKQSLDMFLNRTLSAWIESHERHLIDNGSNGHYVGDRLSLADIRTAYAIEHFLVQPESEVILKKIKESAVLYKVYETVAKNPKIAAWRESDEFKKLGEMSRQFFINPMANIPNEP</sequence>
<feature type="domain" description="GST C-terminal" evidence="1">
    <location>
        <begin position="49"/>
        <end position="186"/>
    </location>
</feature>
<dbReference type="InterPro" id="IPR050213">
    <property type="entry name" value="GST_superfamily"/>
</dbReference>
<dbReference type="InterPro" id="IPR036282">
    <property type="entry name" value="Glutathione-S-Trfase_C_sf"/>
</dbReference>
<dbReference type="EMBL" id="JAABOA010006406">
    <property type="protein sequence ID" value="KAF9562233.1"/>
    <property type="molecule type" value="Genomic_DNA"/>
</dbReference>
<gene>
    <name evidence="2" type="ORF">BGW38_008993</name>
</gene>
<comment type="caution">
    <text evidence="2">The sequence shown here is derived from an EMBL/GenBank/DDBJ whole genome shotgun (WGS) entry which is preliminary data.</text>
</comment>
<dbReference type="PANTHER" id="PTHR11571:SF150">
    <property type="entry name" value="GLUTATHIONE S-TRANSFERASE"/>
    <property type="match status" value="1"/>
</dbReference>
<dbReference type="Gene3D" id="3.40.30.10">
    <property type="entry name" value="Glutaredoxin"/>
    <property type="match status" value="1"/>
</dbReference>
<evidence type="ECO:0000313" key="3">
    <source>
        <dbReference type="Proteomes" id="UP000780801"/>
    </source>
</evidence>
<dbReference type="Pfam" id="PF14497">
    <property type="entry name" value="GST_C_3"/>
    <property type="match status" value="1"/>
</dbReference>